<gene>
    <name evidence="2" type="ORF">CLV83_3651</name>
</gene>
<keyword evidence="1" id="KW-0732">Signal</keyword>
<comment type="caution">
    <text evidence="2">The sequence shown here is derived from an EMBL/GenBank/DDBJ whole genome shotgun (WGS) entry which is preliminary data.</text>
</comment>
<proteinExistence type="predicted"/>
<dbReference type="Gene3D" id="1.20.120.1490">
    <property type="match status" value="1"/>
</dbReference>
<evidence type="ECO:0000313" key="2">
    <source>
        <dbReference type="EMBL" id="TCK04235.1"/>
    </source>
</evidence>
<dbReference type="InterPro" id="IPR012899">
    <property type="entry name" value="LTXXQ"/>
</dbReference>
<reference evidence="2 3" key="1">
    <citation type="submission" date="2019-03" db="EMBL/GenBank/DDBJ databases">
        <title>Genomic Encyclopedia of Archaeal and Bacterial Type Strains, Phase II (KMG-II): from individual species to whole genera.</title>
        <authorList>
            <person name="Goeker M."/>
        </authorList>
    </citation>
    <scope>NUCLEOTIDE SEQUENCE [LARGE SCALE GENOMIC DNA]</scope>
    <source>
        <strain evidence="2 3">DSM 27697</strain>
    </source>
</reference>
<dbReference type="Proteomes" id="UP000294546">
    <property type="component" value="Unassembled WGS sequence"/>
</dbReference>
<accession>A0A4R1GCD6</accession>
<keyword evidence="3" id="KW-1185">Reference proteome</keyword>
<protein>
    <submittedName>
        <fullName evidence="2">Spy/CpxP family protein refolding chaperone</fullName>
    </submittedName>
</protein>
<feature type="signal peptide" evidence="1">
    <location>
        <begin position="1"/>
        <end position="25"/>
    </location>
</feature>
<evidence type="ECO:0000256" key="1">
    <source>
        <dbReference type="SAM" id="SignalP"/>
    </source>
</evidence>
<dbReference type="RefSeq" id="WP_132295799.1">
    <property type="nucleotide sequence ID" value="NZ_SMFU01000011.1"/>
</dbReference>
<name>A0A4R1GCD6_9GAMM</name>
<dbReference type="OrthoDB" id="9964590at2"/>
<feature type="chain" id="PRO_5020765879" evidence="1">
    <location>
        <begin position="26"/>
        <end position="215"/>
    </location>
</feature>
<organism evidence="2 3">
    <name type="scientific">Marinobacterium mangrovicola</name>
    <dbReference type="NCBI Taxonomy" id="1476959"/>
    <lineage>
        <taxon>Bacteria</taxon>
        <taxon>Pseudomonadati</taxon>
        <taxon>Pseudomonadota</taxon>
        <taxon>Gammaproteobacteria</taxon>
        <taxon>Oceanospirillales</taxon>
        <taxon>Oceanospirillaceae</taxon>
        <taxon>Marinobacterium</taxon>
    </lineage>
</organism>
<evidence type="ECO:0000313" key="3">
    <source>
        <dbReference type="Proteomes" id="UP000294546"/>
    </source>
</evidence>
<dbReference type="AlphaFoldDB" id="A0A4R1GCD6"/>
<sequence length="215" mass="24144">MKAFTRSTGVASLVLGLALSLPAVADEYQHMQPRQGMHYGQGMMQGYGQGMMQGYGPMMGYGMGMMHGGPMMTGPGMGYGMGMMHGGSMMAGPGMGYGMGMMPCPLMGGGQGMPGYGLQLDEDQQQKLAQIREQFWQQHQEQMQEMWEHHSEMQKLWLDGSPDSDKVLDAHRKMQQDQLEMLEERLKLQKEMDAVLTDEQRQQLMQMRRRMYPGG</sequence>
<dbReference type="Pfam" id="PF07813">
    <property type="entry name" value="LTXXQ"/>
    <property type="match status" value="1"/>
</dbReference>
<dbReference type="EMBL" id="SMFU01000011">
    <property type="protein sequence ID" value="TCK04235.1"/>
    <property type="molecule type" value="Genomic_DNA"/>
</dbReference>